<evidence type="ECO:0000313" key="2">
    <source>
        <dbReference type="EMBL" id="OJI91681.1"/>
    </source>
</evidence>
<accession>A0A1L9NR20</accession>
<dbReference type="STRING" id="696762.PFRI_41660"/>
<dbReference type="PROSITE" id="PS50925">
    <property type="entry name" value="BLUF"/>
    <property type="match status" value="1"/>
</dbReference>
<dbReference type="EMBL" id="MLCB01000227">
    <property type="protein sequence ID" value="OJI91681.1"/>
    <property type="molecule type" value="Genomic_DNA"/>
</dbReference>
<dbReference type="Gene3D" id="3.30.70.100">
    <property type="match status" value="1"/>
</dbReference>
<sequence length="176" mass="19787">MKKGDIPAKRPYTSRKPRPDNPIFGFALNFTGQIGVKLITDLKQLIYISQPFGFDGPTLGTILLDARMCNERDGITGALVCRHDVYLQLLEGPADKIDATYARILRDDRHANVNELVNRTVSERIFADWAMLHDPEKSWVWSRSELADGVLKRATQAEIVEVFETLSEKAKADSSP</sequence>
<dbReference type="Proteomes" id="UP000184514">
    <property type="component" value="Unassembled WGS sequence"/>
</dbReference>
<keyword evidence="3" id="KW-1185">Reference proteome</keyword>
<dbReference type="GO" id="GO:0071949">
    <property type="term" value="F:FAD binding"/>
    <property type="evidence" value="ECO:0007669"/>
    <property type="project" value="InterPro"/>
</dbReference>
<dbReference type="InterPro" id="IPR007024">
    <property type="entry name" value="BLUF_domain"/>
</dbReference>
<dbReference type="AlphaFoldDB" id="A0A1L9NR20"/>
<dbReference type="GO" id="GO:0009882">
    <property type="term" value="F:blue light photoreceptor activity"/>
    <property type="evidence" value="ECO:0007669"/>
    <property type="project" value="InterPro"/>
</dbReference>
<gene>
    <name evidence="2" type="ORF">PFRI_41660</name>
</gene>
<dbReference type="Pfam" id="PF04940">
    <property type="entry name" value="BLUF"/>
    <property type="match status" value="1"/>
</dbReference>
<feature type="domain" description="BLUF" evidence="1">
    <location>
        <begin position="42"/>
        <end position="132"/>
    </location>
</feature>
<evidence type="ECO:0000313" key="3">
    <source>
        <dbReference type="Proteomes" id="UP000184514"/>
    </source>
</evidence>
<evidence type="ECO:0000259" key="1">
    <source>
        <dbReference type="PROSITE" id="PS50925"/>
    </source>
</evidence>
<reference evidence="2 3" key="1">
    <citation type="submission" date="2016-10" db="EMBL/GenBank/DDBJ databases">
        <title>Genome sequence of Planktotalea frisia SH6-1.</title>
        <authorList>
            <person name="Poehlein A."/>
            <person name="Bakenhus I."/>
            <person name="Voget S."/>
            <person name="Brinkhoff T."/>
            <person name="Simon M."/>
        </authorList>
    </citation>
    <scope>NUCLEOTIDE SEQUENCE [LARGE SCALE GENOMIC DNA]</scope>
    <source>
        <strain evidence="2 3">SH6-1</strain>
    </source>
</reference>
<proteinExistence type="predicted"/>
<dbReference type="SUPFAM" id="SSF54975">
    <property type="entry name" value="Acylphosphatase/BLUF domain-like"/>
    <property type="match status" value="1"/>
</dbReference>
<name>A0A1L9NR20_9RHOB</name>
<dbReference type="InterPro" id="IPR036046">
    <property type="entry name" value="Acylphosphatase-like_dom_sf"/>
</dbReference>
<organism evidence="2 3">
    <name type="scientific">Planktotalea frisia</name>
    <dbReference type="NCBI Taxonomy" id="696762"/>
    <lineage>
        <taxon>Bacteria</taxon>
        <taxon>Pseudomonadati</taxon>
        <taxon>Pseudomonadota</taxon>
        <taxon>Alphaproteobacteria</taxon>
        <taxon>Rhodobacterales</taxon>
        <taxon>Paracoccaceae</taxon>
        <taxon>Planktotalea</taxon>
    </lineage>
</organism>
<comment type="caution">
    <text evidence="2">The sequence shown here is derived from an EMBL/GenBank/DDBJ whole genome shotgun (WGS) entry which is preliminary data.</text>
</comment>
<protein>
    <submittedName>
        <fullName evidence="2">Sensors of blue-light using FAD</fullName>
    </submittedName>
</protein>
<dbReference type="SMART" id="SM01034">
    <property type="entry name" value="BLUF"/>
    <property type="match status" value="1"/>
</dbReference>
<dbReference type="OrthoDB" id="196105at2"/>